<comment type="caution">
    <text evidence="7">The sequence shown here is derived from an EMBL/GenBank/DDBJ whole genome shotgun (WGS) entry which is preliminary data.</text>
</comment>
<organism evidence="7 8">
    <name type="scientific">Roseburia zhanii</name>
    <dbReference type="NCBI Taxonomy" id="2763064"/>
    <lineage>
        <taxon>Bacteria</taxon>
        <taxon>Bacillati</taxon>
        <taxon>Bacillota</taxon>
        <taxon>Clostridia</taxon>
        <taxon>Lachnospirales</taxon>
        <taxon>Lachnospiraceae</taxon>
        <taxon>Roseburia</taxon>
    </lineage>
</organism>
<evidence type="ECO:0000313" key="8">
    <source>
        <dbReference type="Proteomes" id="UP000606720"/>
    </source>
</evidence>
<keyword evidence="4" id="KW-0808">Transferase</keyword>
<keyword evidence="8" id="KW-1185">Reference proteome</keyword>
<feature type="domain" description="Histidine kinase" evidence="6">
    <location>
        <begin position="8"/>
        <end position="213"/>
    </location>
</feature>
<proteinExistence type="predicted"/>
<dbReference type="SUPFAM" id="SSF55874">
    <property type="entry name" value="ATPase domain of HSP90 chaperone/DNA topoisomerase II/histidine kinase"/>
    <property type="match status" value="1"/>
</dbReference>
<dbReference type="EC" id="2.7.13.3" evidence="2"/>
<keyword evidence="5" id="KW-0902">Two-component regulatory system</keyword>
<protein>
    <recommendedName>
        <fullName evidence="2">histidine kinase</fullName>
        <ecNumber evidence="2">2.7.13.3</ecNumber>
    </recommendedName>
</protein>
<keyword evidence="7" id="KW-0547">Nucleotide-binding</keyword>
<sequence length="213" mass="23753">MTPEDYAKIFHEIKNYITCISSSLQLIEKTHPEVTDYPYWKDTISDVWALKKMVIEISSARLCSKLNTEMISLNSFFAELKNSYTALCGSKDFLCSFKTEPDLPELPIDSDRLKRAIFNLIKNSYEAMDGTGEITVSARSEADFVCIDVIDSGGGISPDYLEKIFTPFSTTKQNGTGLGLLITKQTVEAHGGHLTVDSRPHDGCTFSIYLPVQ</sequence>
<dbReference type="AlphaFoldDB" id="A0A923RV97"/>
<evidence type="ECO:0000256" key="4">
    <source>
        <dbReference type="ARBA" id="ARBA00022777"/>
    </source>
</evidence>
<dbReference type="CDD" id="cd00075">
    <property type="entry name" value="HATPase"/>
    <property type="match status" value="1"/>
</dbReference>
<dbReference type="InterPro" id="IPR036890">
    <property type="entry name" value="HATPase_C_sf"/>
</dbReference>
<name>A0A923RV97_9FIRM</name>
<evidence type="ECO:0000259" key="6">
    <source>
        <dbReference type="PROSITE" id="PS50109"/>
    </source>
</evidence>
<keyword evidence="7" id="KW-0067">ATP-binding</keyword>
<dbReference type="Proteomes" id="UP000606720">
    <property type="component" value="Unassembled WGS sequence"/>
</dbReference>
<dbReference type="PANTHER" id="PTHR43547">
    <property type="entry name" value="TWO-COMPONENT HISTIDINE KINASE"/>
    <property type="match status" value="1"/>
</dbReference>
<dbReference type="InterPro" id="IPR004358">
    <property type="entry name" value="Sig_transdc_His_kin-like_C"/>
</dbReference>
<keyword evidence="4" id="KW-0418">Kinase</keyword>
<comment type="catalytic activity">
    <reaction evidence="1">
        <text>ATP + protein L-histidine = ADP + protein N-phospho-L-histidine.</text>
        <dbReference type="EC" id="2.7.13.3"/>
    </reaction>
</comment>
<evidence type="ECO:0000256" key="2">
    <source>
        <dbReference type="ARBA" id="ARBA00012438"/>
    </source>
</evidence>
<dbReference type="Gene3D" id="3.30.565.10">
    <property type="entry name" value="Histidine kinase-like ATPase, C-terminal domain"/>
    <property type="match status" value="1"/>
</dbReference>
<dbReference type="PRINTS" id="PR00344">
    <property type="entry name" value="BCTRLSENSOR"/>
</dbReference>
<dbReference type="Pfam" id="PF02518">
    <property type="entry name" value="HATPase_c"/>
    <property type="match status" value="1"/>
</dbReference>
<dbReference type="PANTHER" id="PTHR43547:SF2">
    <property type="entry name" value="HYBRID SIGNAL TRANSDUCTION HISTIDINE KINASE C"/>
    <property type="match status" value="1"/>
</dbReference>
<dbReference type="PROSITE" id="PS50109">
    <property type="entry name" value="HIS_KIN"/>
    <property type="match status" value="1"/>
</dbReference>
<dbReference type="EMBL" id="JACOPH010000004">
    <property type="protein sequence ID" value="MBC5714024.1"/>
    <property type="molecule type" value="Genomic_DNA"/>
</dbReference>
<dbReference type="SMART" id="SM00387">
    <property type="entry name" value="HATPase_c"/>
    <property type="match status" value="1"/>
</dbReference>
<evidence type="ECO:0000256" key="1">
    <source>
        <dbReference type="ARBA" id="ARBA00000085"/>
    </source>
</evidence>
<dbReference type="InterPro" id="IPR003594">
    <property type="entry name" value="HATPase_dom"/>
</dbReference>
<evidence type="ECO:0000313" key="7">
    <source>
        <dbReference type="EMBL" id="MBC5714024.1"/>
    </source>
</evidence>
<keyword evidence="3" id="KW-0597">Phosphoprotein</keyword>
<evidence type="ECO:0000256" key="5">
    <source>
        <dbReference type="ARBA" id="ARBA00023012"/>
    </source>
</evidence>
<dbReference type="InterPro" id="IPR005467">
    <property type="entry name" value="His_kinase_dom"/>
</dbReference>
<accession>A0A923RV97</accession>
<gene>
    <name evidence="7" type="ORF">H8S17_07350</name>
</gene>
<dbReference type="GO" id="GO:0005524">
    <property type="term" value="F:ATP binding"/>
    <property type="evidence" value="ECO:0007669"/>
    <property type="project" value="UniProtKB-KW"/>
</dbReference>
<reference evidence="7" key="1">
    <citation type="submission" date="2020-08" db="EMBL/GenBank/DDBJ databases">
        <title>Genome public.</title>
        <authorList>
            <person name="Liu C."/>
            <person name="Sun Q."/>
        </authorList>
    </citation>
    <scope>NUCLEOTIDE SEQUENCE</scope>
    <source>
        <strain evidence="7">BX1005</strain>
    </source>
</reference>
<evidence type="ECO:0000256" key="3">
    <source>
        <dbReference type="ARBA" id="ARBA00022553"/>
    </source>
</evidence>
<dbReference type="RefSeq" id="WP_186866790.1">
    <property type="nucleotide sequence ID" value="NZ_JACOPH010000004.1"/>
</dbReference>
<dbReference type="GO" id="GO:0000155">
    <property type="term" value="F:phosphorelay sensor kinase activity"/>
    <property type="evidence" value="ECO:0007669"/>
    <property type="project" value="TreeGrafter"/>
</dbReference>